<evidence type="ECO:0000313" key="2">
    <source>
        <dbReference type="Proteomes" id="UP001060215"/>
    </source>
</evidence>
<dbReference type="EMBL" id="CM045765">
    <property type="protein sequence ID" value="KAI8001618.1"/>
    <property type="molecule type" value="Genomic_DNA"/>
</dbReference>
<evidence type="ECO:0000313" key="1">
    <source>
        <dbReference type="EMBL" id="KAI8001618.1"/>
    </source>
</evidence>
<gene>
    <name evidence="1" type="ORF">LOK49_LG09G01570</name>
</gene>
<comment type="caution">
    <text evidence="1">The sequence shown here is derived from an EMBL/GenBank/DDBJ whole genome shotgun (WGS) entry which is preliminary data.</text>
</comment>
<accession>A0ACC0GMI5</accession>
<protein>
    <submittedName>
        <fullName evidence="1">Uncharacterized protein</fullName>
    </submittedName>
</protein>
<name>A0ACC0GMI5_9ERIC</name>
<sequence length="77" mass="9286">VALPKLTNLYLDQYLQQPLLKGKECAIVNENDDKEIEQDKQRLLKGKECEIMKENDDKETEQDKRRRLKGKEFHYYE</sequence>
<organism evidence="1 2">
    <name type="scientific">Camellia lanceoleosa</name>
    <dbReference type="NCBI Taxonomy" id="1840588"/>
    <lineage>
        <taxon>Eukaryota</taxon>
        <taxon>Viridiplantae</taxon>
        <taxon>Streptophyta</taxon>
        <taxon>Embryophyta</taxon>
        <taxon>Tracheophyta</taxon>
        <taxon>Spermatophyta</taxon>
        <taxon>Magnoliopsida</taxon>
        <taxon>eudicotyledons</taxon>
        <taxon>Gunneridae</taxon>
        <taxon>Pentapetalae</taxon>
        <taxon>asterids</taxon>
        <taxon>Ericales</taxon>
        <taxon>Theaceae</taxon>
        <taxon>Camellia</taxon>
    </lineage>
</organism>
<reference evidence="1 2" key="1">
    <citation type="journal article" date="2022" name="Plant J.">
        <title>Chromosome-level genome of Camellia lanceoleosa provides a valuable resource for understanding genome evolution and self-incompatibility.</title>
        <authorList>
            <person name="Gong W."/>
            <person name="Xiao S."/>
            <person name="Wang L."/>
            <person name="Liao Z."/>
            <person name="Chang Y."/>
            <person name="Mo W."/>
            <person name="Hu G."/>
            <person name="Li W."/>
            <person name="Zhao G."/>
            <person name="Zhu H."/>
            <person name="Hu X."/>
            <person name="Ji K."/>
            <person name="Xiang X."/>
            <person name="Song Q."/>
            <person name="Yuan D."/>
            <person name="Jin S."/>
            <person name="Zhang L."/>
        </authorList>
    </citation>
    <scope>NUCLEOTIDE SEQUENCE [LARGE SCALE GENOMIC DNA]</scope>
    <source>
        <strain evidence="1">SQ_2022a</strain>
    </source>
</reference>
<keyword evidence="2" id="KW-1185">Reference proteome</keyword>
<dbReference type="Proteomes" id="UP001060215">
    <property type="component" value="Chromosome 8"/>
</dbReference>
<proteinExistence type="predicted"/>
<feature type="non-terminal residue" evidence="1">
    <location>
        <position position="1"/>
    </location>
</feature>